<dbReference type="PANTHER" id="PTHR40051">
    <property type="entry name" value="IG HYPOTHETICAL 15966"/>
    <property type="match status" value="1"/>
</dbReference>
<gene>
    <name evidence="1" type="ORF">D1B31_18125</name>
</gene>
<evidence type="ECO:0000313" key="1">
    <source>
        <dbReference type="EMBL" id="RHW36006.1"/>
    </source>
</evidence>
<reference evidence="1 2" key="1">
    <citation type="journal article" date="2017" name="Int. J. Syst. Evol. Microbiol.">
        <title>Bacillus notoginsengisoli sp. nov., a novel bacterium isolated from the rhizosphere of Panax notoginseng.</title>
        <authorList>
            <person name="Zhang M.Y."/>
            <person name="Cheng J."/>
            <person name="Cai Y."/>
            <person name="Zhang T.Y."/>
            <person name="Wu Y.Y."/>
            <person name="Manikprabhu D."/>
            <person name="Li W.J."/>
            <person name="Zhang Y.X."/>
        </authorList>
    </citation>
    <scope>NUCLEOTIDE SEQUENCE [LARGE SCALE GENOMIC DNA]</scope>
    <source>
        <strain evidence="1 2">JCM 30743</strain>
    </source>
</reference>
<sequence length="109" mass="13017">MTIKDRGIIKFLPASFLPELNNNIKKIIDEQEFIPNPELDEQHLEFLDNKICEAMELNAEVSITHYNNQRYELIVGHIHYMDPYKKSIKIVDKFHEWMEIKLGYIIDIQ</sequence>
<dbReference type="Proteomes" id="UP000284416">
    <property type="component" value="Unassembled WGS sequence"/>
</dbReference>
<dbReference type="EMBL" id="QWEG01000012">
    <property type="protein sequence ID" value="RHW36006.1"/>
    <property type="molecule type" value="Genomic_DNA"/>
</dbReference>
<accession>A0A417YQK7</accession>
<dbReference type="OrthoDB" id="2376882at2"/>
<dbReference type="AlphaFoldDB" id="A0A417YQK7"/>
<dbReference type="RefSeq" id="WP_118923050.1">
    <property type="nucleotide sequence ID" value="NZ_QWEG01000012.1"/>
</dbReference>
<proteinExistence type="predicted"/>
<protein>
    <submittedName>
        <fullName evidence="1">YolD-like family protein</fullName>
    </submittedName>
</protein>
<dbReference type="PANTHER" id="PTHR40051:SF1">
    <property type="entry name" value="YOLD-LIKE FAMILY PROTEIN"/>
    <property type="match status" value="1"/>
</dbReference>
<name>A0A417YQK7_9BACI</name>
<dbReference type="InterPro" id="IPR014962">
    <property type="entry name" value="YolD"/>
</dbReference>
<organism evidence="1 2">
    <name type="scientific">Neobacillus notoginsengisoli</name>
    <dbReference type="NCBI Taxonomy" id="1578198"/>
    <lineage>
        <taxon>Bacteria</taxon>
        <taxon>Bacillati</taxon>
        <taxon>Bacillota</taxon>
        <taxon>Bacilli</taxon>
        <taxon>Bacillales</taxon>
        <taxon>Bacillaceae</taxon>
        <taxon>Neobacillus</taxon>
    </lineage>
</organism>
<evidence type="ECO:0000313" key="2">
    <source>
        <dbReference type="Proteomes" id="UP000284416"/>
    </source>
</evidence>
<comment type="caution">
    <text evidence="1">The sequence shown here is derived from an EMBL/GenBank/DDBJ whole genome shotgun (WGS) entry which is preliminary data.</text>
</comment>
<dbReference type="Pfam" id="PF08863">
    <property type="entry name" value="YolD"/>
    <property type="match status" value="1"/>
</dbReference>
<keyword evidence="2" id="KW-1185">Reference proteome</keyword>